<dbReference type="HOGENOM" id="CLU_009583_0_3_4"/>
<dbReference type="AlphaFoldDB" id="C6X711"/>
<reference evidence="4" key="1">
    <citation type="submission" date="2009-07" db="EMBL/GenBank/DDBJ databases">
        <title>Complete sequence of chromosome of Methylovorus sp. SIP3-4.</title>
        <authorList>
            <person name="Lucas S."/>
            <person name="Copeland A."/>
            <person name="Lapidus A."/>
            <person name="Glavina del Rio T."/>
            <person name="Tice H."/>
            <person name="Bruce D."/>
            <person name="Goodwin L."/>
            <person name="Pitluck S."/>
            <person name="Clum A."/>
            <person name="Larimer F."/>
            <person name="Land M."/>
            <person name="Hauser L."/>
            <person name="Kyrpides N."/>
            <person name="Mikhailova N."/>
            <person name="Kayluzhnaya M."/>
            <person name="Chistoserdova L."/>
        </authorList>
    </citation>
    <scope>NUCLEOTIDE SEQUENCE [LARGE SCALE GENOMIC DNA]</scope>
    <source>
        <strain evidence="4">SIP3-4</strain>
    </source>
</reference>
<sequence>MTHKRLTVLQVLPALESGGVERGTLELGHYLVQQGHRSLVMSAGGRLVEQLEQQGSEHVQWPVGHKSFLSLRLVRPLRHFLREHAVDILHVRSRFPAWICYLAWKGMDPAKRPRLVTTVHGTYSVSAYSAVMIKGERVIVISNMIRDYVLQHYPVDAGRLRLNYRGVDPAVHRHGYLPRADWLEAWYRDYPETQGRQLLTLPARLTRWKGQEDFITLLAQLRQQGANVHGLVVGDVQAGKAAYLEELKLQSQGLDVADRITFTGHRQDIRDIMAMSHMVFSLSRQPEAFGRVTMEALSMGVPVIAYAHGGVAEQLAELLPQGAIAVGDLEAALKLSLAWLQQPPQVPENQVFRLQTMLENTLAIYYELTSLPQQVAPA</sequence>
<dbReference type="Pfam" id="PF13439">
    <property type="entry name" value="Glyco_transf_4"/>
    <property type="match status" value="1"/>
</dbReference>
<dbReference type="Pfam" id="PF00534">
    <property type="entry name" value="Glycos_transf_1"/>
    <property type="match status" value="1"/>
</dbReference>
<protein>
    <submittedName>
        <fullName evidence="3">Glycosyl transferase group 1</fullName>
    </submittedName>
</protein>
<dbReference type="eggNOG" id="COG0438">
    <property type="taxonomic scope" value="Bacteria"/>
</dbReference>
<dbReference type="STRING" id="582744.Msip34_1912"/>
<accession>C6X711</accession>
<dbReference type="GO" id="GO:0016757">
    <property type="term" value="F:glycosyltransferase activity"/>
    <property type="evidence" value="ECO:0007669"/>
    <property type="project" value="InterPro"/>
</dbReference>
<evidence type="ECO:0000259" key="2">
    <source>
        <dbReference type="Pfam" id="PF13439"/>
    </source>
</evidence>
<dbReference type="SUPFAM" id="SSF53756">
    <property type="entry name" value="UDP-Glycosyltransferase/glycogen phosphorylase"/>
    <property type="match status" value="1"/>
</dbReference>
<dbReference type="InterPro" id="IPR028098">
    <property type="entry name" value="Glyco_trans_4-like_N"/>
</dbReference>
<gene>
    <name evidence="3" type="ordered locus">Msip34_1912</name>
</gene>
<reference evidence="3 4" key="2">
    <citation type="journal article" date="2011" name="J. Bacteriol.">
        <title>Genomes of three methylotrophs from a single niche uncover genetic and metabolic divergence of Methylophilaceae.</title>
        <authorList>
            <person name="Lapidus A."/>
            <person name="Clum A."/>
            <person name="Labutti K."/>
            <person name="Kaluzhnaya M.G."/>
            <person name="Lim S."/>
            <person name="Beck D.A."/>
            <person name="Glavina Del Rio T."/>
            <person name="Nolan M."/>
            <person name="Mavromatis K."/>
            <person name="Huntemann M."/>
            <person name="Lucas S."/>
            <person name="Lidstrom M.E."/>
            <person name="Ivanova N."/>
            <person name="Chistoserdova L."/>
        </authorList>
    </citation>
    <scope>NUCLEOTIDE SEQUENCE [LARGE SCALE GENOMIC DNA]</scope>
    <source>
        <strain evidence="3 4">SIP3-4</strain>
    </source>
</reference>
<keyword evidence="3" id="KW-0808">Transferase</keyword>
<dbReference type="RefSeq" id="WP_015830517.1">
    <property type="nucleotide sequence ID" value="NC_012969.1"/>
</dbReference>
<dbReference type="Gene3D" id="3.40.50.2000">
    <property type="entry name" value="Glycogen Phosphorylase B"/>
    <property type="match status" value="2"/>
</dbReference>
<dbReference type="PANTHER" id="PTHR12526:SF638">
    <property type="entry name" value="SPORE COAT PROTEIN SA"/>
    <property type="match status" value="1"/>
</dbReference>
<evidence type="ECO:0000259" key="1">
    <source>
        <dbReference type="Pfam" id="PF00534"/>
    </source>
</evidence>
<dbReference type="InterPro" id="IPR001296">
    <property type="entry name" value="Glyco_trans_1"/>
</dbReference>
<dbReference type="PANTHER" id="PTHR12526">
    <property type="entry name" value="GLYCOSYLTRANSFERASE"/>
    <property type="match status" value="1"/>
</dbReference>
<dbReference type="OrthoDB" id="8523124at2"/>
<name>C6X711_METGS</name>
<feature type="domain" description="Glycosyl transferase family 1" evidence="1">
    <location>
        <begin position="192"/>
        <end position="341"/>
    </location>
</feature>
<keyword evidence="4" id="KW-1185">Reference proteome</keyword>
<feature type="domain" description="Glycosyltransferase subfamily 4-like N-terminal" evidence="2">
    <location>
        <begin position="18"/>
        <end position="170"/>
    </location>
</feature>
<evidence type="ECO:0000313" key="4">
    <source>
        <dbReference type="Proteomes" id="UP000002743"/>
    </source>
</evidence>
<evidence type="ECO:0000313" key="3">
    <source>
        <dbReference type="EMBL" id="ACT51154.1"/>
    </source>
</evidence>
<dbReference type="KEGG" id="mei:Msip34_1912"/>
<dbReference type="EMBL" id="CP001674">
    <property type="protein sequence ID" value="ACT51154.1"/>
    <property type="molecule type" value="Genomic_DNA"/>
</dbReference>
<organism evidence="3 4">
    <name type="scientific">Methylovorus glucosotrophus (strain SIP3-4)</name>
    <dbReference type="NCBI Taxonomy" id="582744"/>
    <lineage>
        <taxon>Bacteria</taxon>
        <taxon>Pseudomonadati</taxon>
        <taxon>Pseudomonadota</taxon>
        <taxon>Betaproteobacteria</taxon>
        <taxon>Nitrosomonadales</taxon>
        <taxon>Methylophilaceae</taxon>
        <taxon>Methylovorus</taxon>
    </lineage>
</organism>
<proteinExistence type="predicted"/>
<dbReference type="Proteomes" id="UP000002743">
    <property type="component" value="Chromosome"/>
</dbReference>
<dbReference type="CDD" id="cd03819">
    <property type="entry name" value="GT4_WavL-like"/>
    <property type="match status" value="1"/>
</dbReference>
<dbReference type="CAZy" id="GT4">
    <property type="family name" value="Glycosyltransferase Family 4"/>
</dbReference>